<dbReference type="InterPro" id="IPR008984">
    <property type="entry name" value="SMAD_FHA_dom_sf"/>
</dbReference>
<dbReference type="PROSITE" id="PS50006">
    <property type="entry name" value="FHA_DOMAIN"/>
    <property type="match status" value="1"/>
</dbReference>
<organism evidence="7 8">
    <name type="scientific">Symbiodinium microadriaticum</name>
    <name type="common">Dinoflagellate</name>
    <name type="synonym">Zooxanthella microadriatica</name>
    <dbReference type="NCBI Taxonomy" id="2951"/>
    <lineage>
        <taxon>Eukaryota</taxon>
        <taxon>Sar</taxon>
        <taxon>Alveolata</taxon>
        <taxon>Dinophyceae</taxon>
        <taxon>Suessiales</taxon>
        <taxon>Symbiodiniaceae</taxon>
        <taxon>Symbiodinium</taxon>
    </lineage>
</organism>
<evidence type="ECO:0000313" key="7">
    <source>
        <dbReference type="EMBL" id="OLP97263.1"/>
    </source>
</evidence>
<feature type="compositionally biased region" description="Basic and acidic residues" evidence="4">
    <location>
        <begin position="420"/>
        <end position="435"/>
    </location>
</feature>
<feature type="compositionally biased region" description="Basic and acidic residues" evidence="4">
    <location>
        <begin position="283"/>
        <end position="298"/>
    </location>
</feature>
<dbReference type="Gene3D" id="2.60.200.20">
    <property type="match status" value="1"/>
</dbReference>
<dbReference type="Proteomes" id="UP000186817">
    <property type="component" value="Unassembled WGS sequence"/>
</dbReference>
<dbReference type="PROSITE" id="PS51858">
    <property type="entry name" value="PPPDE"/>
    <property type="match status" value="1"/>
</dbReference>
<feature type="compositionally biased region" description="Acidic residues" evidence="4">
    <location>
        <begin position="299"/>
        <end position="308"/>
    </location>
</feature>
<evidence type="ECO:0000259" key="6">
    <source>
        <dbReference type="PROSITE" id="PS51858"/>
    </source>
</evidence>
<dbReference type="OMA" id="NDTWTHA"/>
<sequence length="806" mass="87547">MPLDTMQKKGWEAPPGPAVLPCAWHPGKTVASQGRQLMAGSGEGYANGFTATAVLGSGSDASGEEKPLKLKPNRLSKVMHIGRKPHSDIRFGNMAVSWQHMTVTLHRGSVSKGHKPKVTVKDLSTLGSAFKAAGKKRWARLDKDTETEVKSGTRFALPCKVTQKAKPAKAGEKQQSLHSCFALYFLEDAPKGGWPAPILSDEEVAELAALGRGEQVADSPTAAAEASDKDASKEEAKKTDVASESKGKEAKAKKKTSEAPEEETPVPTAGPKDKAGSKKKKKKEESSASEKPDEKAEAGDSEDEGQDEEQPKLASESDGEKPDKDGEDEEDAAVEVKADSDSEEKEEAEAKADSDSEEKEEAEAKADSDSEEKEEAEAKADSDSEEKEEAEAKADSDSEEKEEAEAKADSDSEEKEEEAEAKADDSDSEEKAEAEDAKEDSDSEEKPAAQEDSDSEEQQKKESESSAEESPVARKKSDSESEKHARKKRRANRRKDSSEGSSSAQKITNRAFVECIQYPTSLIVCLAMEQETMPVPSSTVEASAPKAPEAQPAEEGLSKPSDVTVEESEDDRIDEIPLWLHVYDLNETTGYLNNYGLKNASLGLFHAGVEVLGTEYFFGWGDTELSGIRCNRPRQHAVHAYRESVFMGMTSLSEEQVEEAIDSAFEQWPEINYHPIHRNCTLFAEEFLRSLKAPEPFPEWVHGAAALGRNEYLRPVVDWSWEWAKWSLPKVTFLLGVDVSRGGPGPGGAGNVSSNALHFTQAVTEAPPDLRGVSDRGDLLREPSFDLMSSNRTGCSFGEVGEGTLT</sequence>
<comment type="similarity">
    <text evidence="1">Belongs to the DeSI family.</text>
</comment>
<feature type="compositionally biased region" description="Low complexity" evidence="4">
    <location>
        <begin position="541"/>
        <end position="555"/>
    </location>
</feature>
<dbReference type="InterPro" id="IPR042266">
    <property type="entry name" value="PPPDE_sf"/>
</dbReference>
<dbReference type="Gene3D" id="3.90.1720.30">
    <property type="entry name" value="PPPDE domains"/>
    <property type="match status" value="1"/>
</dbReference>
<comment type="caution">
    <text evidence="7">The sequence shown here is derived from an EMBL/GenBank/DDBJ whole genome shotgun (WGS) entry which is preliminary data.</text>
</comment>
<dbReference type="PANTHER" id="PTHR12378:SF80">
    <property type="entry name" value="IP06716P-RELATED"/>
    <property type="match status" value="1"/>
</dbReference>
<accession>A0A1Q9DQ16</accession>
<keyword evidence="3" id="KW-0378">Hydrolase</keyword>
<feature type="region of interest" description="Disordered" evidence="4">
    <location>
        <begin position="536"/>
        <end position="570"/>
    </location>
</feature>
<feature type="compositionally biased region" description="Basic and acidic residues" evidence="4">
    <location>
        <begin position="226"/>
        <end position="258"/>
    </location>
</feature>
<dbReference type="Pfam" id="PF05903">
    <property type="entry name" value="Peptidase_C97"/>
    <property type="match status" value="1"/>
</dbReference>
<dbReference type="GO" id="GO:0101005">
    <property type="term" value="F:deubiquitinase activity"/>
    <property type="evidence" value="ECO:0007669"/>
    <property type="project" value="TreeGrafter"/>
</dbReference>
<evidence type="ECO:0000259" key="5">
    <source>
        <dbReference type="PROSITE" id="PS50006"/>
    </source>
</evidence>
<dbReference type="OrthoDB" id="448931at2759"/>
<dbReference type="AlphaFoldDB" id="A0A1Q9DQ16"/>
<dbReference type="GO" id="GO:0016579">
    <property type="term" value="P:protein deubiquitination"/>
    <property type="evidence" value="ECO:0007669"/>
    <property type="project" value="TreeGrafter"/>
</dbReference>
<keyword evidence="8" id="KW-1185">Reference proteome</keyword>
<protein>
    <recommendedName>
        <fullName evidence="9">PPPDE domain-containing protein</fullName>
    </recommendedName>
</protein>
<evidence type="ECO:0008006" key="9">
    <source>
        <dbReference type="Google" id="ProtNLM"/>
    </source>
</evidence>
<reference evidence="7 8" key="1">
    <citation type="submission" date="2016-02" db="EMBL/GenBank/DDBJ databases">
        <title>Genome analysis of coral dinoflagellate symbionts highlights evolutionary adaptations to a symbiotic lifestyle.</title>
        <authorList>
            <person name="Aranda M."/>
            <person name="Li Y."/>
            <person name="Liew Y.J."/>
            <person name="Baumgarten S."/>
            <person name="Simakov O."/>
            <person name="Wilson M."/>
            <person name="Piel J."/>
            <person name="Ashoor H."/>
            <person name="Bougouffa S."/>
            <person name="Bajic V.B."/>
            <person name="Ryu T."/>
            <person name="Ravasi T."/>
            <person name="Bayer T."/>
            <person name="Micklem G."/>
            <person name="Kim H."/>
            <person name="Bhak J."/>
            <person name="Lajeunesse T.C."/>
            <person name="Voolstra C.R."/>
        </authorList>
    </citation>
    <scope>NUCLEOTIDE SEQUENCE [LARGE SCALE GENOMIC DNA]</scope>
    <source>
        <strain evidence="7 8">CCMP2467</strain>
    </source>
</reference>
<evidence type="ECO:0000256" key="2">
    <source>
        <dbReference type="ARBA" id="ARBA00022670"/>
    </source>
</evidence>
<dbReference type="SMART" id="SM01179">
    <property type="entry name" value="DUF862"/>
    <property type="match status" value="1"/>
</dbReference>
<evidence type="ECO:0000256" key="1">
    <source>
        <dbReference type="ARBA" id="ARBA00008140"/>
    </source>
</evidence>
<dbReference type="GO" id="GO:0006508">
    <property type="term" value="P:proteolysis"/>
    <property type="evidence" value="ECO:0007669"/>
    <property type="project" value="UniProtKB-KW"/>
</dbReference>
<gene>
    <name evidence="7" type="ORF">AK812_SmicGene20419</name>
</gene>
<dbReference type="SUPFAM" id="SSF49879">
    <property type="entry name" value="SMAD/FHA domain"/>
    <property type="match status" value="1"/>
</dbReference>
<dbReference type="EMBL" id="LSRX01000440">
    <property type="protein sequence ID" value="OLP97263.1"/>
    <property type="molecule type" value="Genomic_DNA"/>
</dbReference>
<evidence type="ECO:0000256" key="4">
    <source>
        <dbReference type="SAM" id="MobiDB-lite"/>
    </source>
</evidence>
<name>A0A1Q9DQ16_SYMMI</name>
<dbReference type="InterPro" id="IPR008580">
    <property type="entry name" value="PPPDE_dom"/>
</dbReference>
<feature type="domain" description="PPPDE" evidence="6">
    <location>
        <begin position="576"/>
        <end position="721"/>
    </location>
</feature>
<feature type="compositionally biased region" description="Basic and acidic residues" evidence="4">
    <location>
        <begin position="471"/>
        <end position="483"/>
    </location>
</feature>
<proteinExistence type="inferred from homology"/>
<feature type="compositionally biased region" description="Basic residues" evidence="4">
    <location>
        <begin position="484"/>
        <end position="493"/>
    </location>
</feature>
<feature type="domain" description="FHA" evidence="5">
    <location>
        <begin position="79"/>
        <end position="128"/>
    </location>
</feature>
<dbReference type="InterPro" id="IPR000253">
    <property type="entry name" value="FHA_dom"/>
</dbReference>
<evidence type="ECO:0000313" key="8">
    <source>
        <dbReference type="Proteomes" id="UP000186817"/>
    </source>
</evidence>
<feature type="region of interest" description="Disordered" evidence="4">
    <location>
        <begin position="212"/>
        <end position="505"/>
    </location>
</feature>
<evidence type="ECO:0000256" key="3">
    <source>
        <dbReference type="ARBA" id="ARBA00022801"/>
    </source>
</evidence>
<dbReference type="PANTHER" id="PTHR12378">
    <property type="entry name" value="DESUMOYLATING ISOPEPTIDASE"/>
    <property type="match status" value="1"/>
</dbReference>
<keyword evidence="2" id="KW-0645">Protease</keyword>